<sequence length="74" mass="7436">MADAEMDEAAARGGSTREQEYAAVAGRLALGRLAEAAEIAACVRFLASDDASFVTGATLVADGGGRIPASARAH</sequence>
<organism evidence="1 2">
    <name type="scientific">Ramlibacter terrae</name>
    <dbReference type="NCBI Taxonomy" id="2732511"/>
    <lineage>
        <taxon>Bacteria</taxon>
        <taxon>Pseudomonadati</taxon>
        <taxon>Pseudomonadota</taxon>
        <taxon>Betaproteobacteria</taxon>
        <taxon>Burkholderiales</taxon>
        <taxon>Comamonadaceae</taxon>
        <taxon>Ramlibacter</taxon>
    </lineage>
</organism>
<gene>
    <name evidence="1" type="ORF">HK414_17285</name>
</gene>
<accession>A0ABX6NZF3</accession>
<dbReference type="EMBL" id="CP053418">
    <property type="protein sequence ID" value="QJW83200.1"/>
    <property type="molecule type" value="Genomic_DNA"/>
</dbReference>
<reference evidence="1 2" key="1">
    <citation type="submission" date="2020-05" db="EMBL/GenBank/DDBJ databases">
        <title>Ramlibacter rhizophilus sp. nov., isolated from rhizosphere soil of national flower Mugunghwa from South Korea.</title>
        <authorList>
            <person name="Zheng-Fei Y."/>
            <person name="Huan T."/>
        </authorList>
    </citation>
    <scope>NUCLEOTIDE SEQUENCE [LARGE SCALE GENOMIC DNA]</scope>
    <source>
        <strain evidence="1 2">H242</strain>
    </source>
</reference>
<reference evidence="1 2" key="2">
    <citation type="submission" date="2020-05" db="EMBL/GenBank/DDBJ databases">
        <authorList>
            <person name="Khan S.A."/>
            <person name="Jeon C.O."/>
            <person name="Chun B.H."/>
        </authorList>
    </citation>
    <scope>NUCLEOTIDE SEQUENCE [LARGE SCALE GENOMIC DNA]</scope>
    <source>
        <strain evidence="1 2">H242</strain>
    </source>
</reference>
<dbReference type="Pfam" id="PF13561">
    <property type="entry name" value="adh_short_C2"/>
    <property type="match status" value="1"/>
</dbReference>
<proteinExistence type="predicted"/>
<evidence type="ECO:0000313" key="2">
    <source>
        <dbReference type="Proteomes" id="UP000500826"/>
    </source>
</evidence>
<name>A0ABX6NZF3_9BURK</name>
<dbReference type="Gene3D" id="3.40.50.720">
    <property type="entry name" value="NAD(P)-binding Rossmann-like Domain"/>
    <property type="match status" value="1"/>
</dbReference>
<protein>
    <submittedName>
        <fullName evidence="1">SDR family oxidoreductase</fullName>
    </submittedName>
</protein>
<dbReference type="InterPro" id="IPR002347">
    <property type="entry name" value="SDR_fam"/>
</dbReference>
<dbReference type="InterPro" id="IPR036291">
    <property type="entry name" value="NAD(P)-bd_dom_sf"/>
</dbReference>
<keyword evidence="2" id="KW-1185">Reference proteome</keyword>
<dbReference type="SUPFAM" id="SSF51735">
    <property type="entry name" value="NAD(P)-binding Rossmann-fold domains"/>
    <property type="match status" value="1"/>
</dbReference>
<evidence type="ECO:0000313" key="1">
    <source>
        <dbReference type="EMBL" id="QJW83200.1"/>
    </source>
</evidence>
<dbReference type="Proteomes" id="UP000500826">
    <property type="component" value="Chromosome"/>
</dbReference>